<comment type="caution">
    <text evidence="1">The sequence shown here is derived from an EMBL/GenBank/DDBJ whole genome shotgun (WGS) entry which is preliminary data.</text>
</comment>
<accession>A0A840CXU7</accession>
<evidence type="ECO:0000313" key="1">
    <source>
        <dbReference type="EMBL" id="MBB4037585.1"/>
    </source>
</evidence>
<reference evidence="1 2" key="1">
    <citation type="submission" date="2020-08" db="EMBL/GenBank/DDBJ databases">
        <title>Genomic Encyclopedia of Type Strains, Phase IV (KMG-IV): sequencing the most valuable type-strain genomes for metagenomic binning, comparative biology and taxonomic classification.</title>
        <authorList>
            <person name="Goeker M."/>
        </authorList>
    </citation>
    <scope>NUCLEOTIDE SEQUENCE [LARGE SCALE GENOMIC DNA]</scope>
    <source>
        <strain evidence="1 2">DSM 104969</strain>
    </source>
</reference>
<dbReference type="RefSeq" id="WP_183308427.1">
    <property type="nucleotide sequence ID" value="NZ_JACIEP010000015.1"/>
</dbReference>
<gene>
    <name evidence="1" type="ORF">GGR21_003505</name>
</gene>
<evidence type="ECO:0000313" key="2">
    <source>
        <dbReference type="Proteomes" id="UP000555103"/>
    </source>
</evidence>
<proteinExistence type="predicted"/>
<organism evidence="1 2">
    <name type="scientific">Dysgonomonas hofstadii</name>
    <dbReference type="NCBI Taxonomy" id="637886"/>
    <lineage>
        <taxon>Bacteria</taxon>
        <taxon>Pseudomonadati</taxon>
        <taxon>Bacteroidota</taxon>
        <taxon>Bacteroidia</taxon>
        <taxon>Bacteroidales</taxon>
        <taxon>Dysgonomonadaceae</taxon>
        <taxon>Dysgonomonas</taxon>
    </lineage>
</organism>
<keyword evidence="2" id="KW-1185">Reference proteome</keyword>
<dbReference type="EMBL" id="JACIEP010000015">
    <property type="protein sequence ID" value="MBB4037585.1"/>
    <property type="molecule type" value="Genomic_DNA"/>
</dbReference>
<dbReference type="AlphaFoldDB" id="A0A840CXU7"/>
<sequence>MMKTIVGLFISLIITCSFILPDNDLQKPACYKIRSIEVYKDLEPNGKHTDSITFESGERVMYTLSHTDIVGYGYKIEAELEGSYDIFFIFSYSKQNHVESDSPDKIKVGEKYLLSLYPAMVDNDERRGIQRFSYCGNIFPFGKKSGDSKINICHAKNLVGLHLMGHNNKN</sequence>
<dbReference type="Proteomes" id="UP000555103">
    <property type="component" value="Unassembled WGS sequence"/>
</dbReference>
<protein>
    <submittedName>
        <fullName evidence="1">Uncharacterized protein</fullName>
    </submittedName>
</protein>
<name>A0A840CXU7_9BACT</name>